<evidence type="ECO:0000259" key="11">
    <source>
        <dbReference type="SMART" id="SM01003"/>
    </source>
</evidence>
<dbReference type="PANTHER" id="PTHR11133:SF22">
    <property type="entry name" value="ALPHA-AMINOADIPIC SEMIALDEHYDE SYNTHASE, MITOCHONDRIAL"/>
    <property type="match status" value="1"/>
</dbReference>
<evidence type="ECO:0000256" key="9">
    <source>
        <dbReference type="ARBA" id="ARBA00047860"/>
    </source>
</evidence>
<dbReference type="InterPro" id="IPR027281">
    <property type="entry name" value="Lys1"/>
</dbReference>
<dbReference type="InterPro" id="IPR007886">
    <property type="entry name" value="AlaDH/PNT_N"/>
</dbReference>
<dbReference type="EC" id="1.5.1.7" evidence="3"/>
<dbReference type="CDD" id="cd05199">
    <property type="entry name" value="SDH_like"/>
    <property type="match status" value="1"/>
</dbReference>
<dbReference type="Pfam" id="PF05222">
    <property type="entry name" value="AlaDh_PNT_N"/>
    <property type="match status" value="1"/>
</dbReference>
<evidence type="ECO:0000256" key="3">
    <source>
        <dbReference type="ARBA" id="ARBA00012847"/>
    </source>
</evidence>
<proteinExistence type="predicted"/>
<gene>
    <name evidence="12" type="ORF">ACFOSV_07000</name>
</gene>
<keyword evidence="5" id="KW-0028">Amino-acid biosynthesis</keyword>
<evidence type="ECO:0000256" key="5">
    <source>
        <dbReference type="ARBA" id="ARBA00022605"/>
    </source>
</evidence>
<feature type="domain" description="Alanine dehydrogenase/pyridine nucleotide transhydrogenase N-terminal" evidence="11">
    <location>
        <begin position="4"/>
        <end position="137"/>
    </location>
</feature>
<dbReference type="SMART" id="SM01002">
    <property type="entry name" value="AlaDh_PNT_C"/>
    <property type="match status" value="1"/>
</dbReference>
<evidence type="ECO:0000259" key="10">
    <source>
        <dbReference type="SMART" id="SM01002"/>
    </source>
</evidence>
<dbReference type="RefSeq" id="WP_377904793.1">
    <property type="nucleotide sequence ID" value="NZ_JBHRZS010000006.1"/>
</dbReference>
<comment type="subunit">
    <text evidence="2">Monomer.</text>
</comment>
<dbReference type="Proteomes" id="UP001595805">
    <property type="component" value="Unassembled WGS sequence"/>
</dbReference>
<evidence type="ECO:0000256" key="7">
    <source>
        <dbReference type="ARBA" id="ARBA00023157"/>
    </source>
</evidence>
<dbReference type="Gene3D" id="3.40.50.720">
    <property type="entry name" value="NAD(P)-binding Rossmann-like Domain"/>
    <property type="match status" value="2"/>
</dbReference>
<dbReference type="PIRSF" id="PIRSF018250">
    <property type="entry name" value="Saccharopine_DH_Lys"/>
    <property type="match status" value="1"/>
</dbReference>
<sequence length="402" mass="45202">MKIGIIHEGKNPPDMRVAFTPAQLAEIQETFGDQLSIAVQSSDIRSFTDEEYREAGVAVVEDISDCDVLFGVKEVPIPSLIPGKTYFFFSHTIKKQPYNRPLLQAMLDKNIRMIDYEALKNDAGVRVVAFGRWAGIVGAYNAFLTYGKKSGLYDLKEANACFDLNELHEELKKIQLPPIKIILTGSGKVGLGAREILEAIPIKEVSESSFRNDYFEEPVFTNLDSEEINRRKTDGGFDLQEFYSRPELYESDFEKYTEVADILIGASYWDPRAPRLFQLKDIQSEDFAISVIADITCDIDGSIPTTQRPSTIADPIYDVDRETLQEIPAFSKQTSISVMAVDNLPCELPRDASHGFGVQLREWVIPALLEENAPVLERATICRDGDLTLEFMGLRDYVDGQE</sequence>
<evidence type="ECO:0000256" key="4">
    <source>
        <dbReference type="ARBA" id="ARBA00021221"/>
    </source>
</evidence>
<comment type="caution">
    <text evidence="12">The sequence shown here is derived from an EMBL/GenBank/DDBJ whole genome shotgun (WGS) entry which is preliminary data.</text>
</comment>
<evidence type="ECO:0000313" key="13">
    <source>
        <dbReference type="Proteomes" id="UP001595805"/>
    </source>
</evidence>
<evidence type="ECO:0000313" key="12">
    <source>
        <dbReference type="EMBL" id="MFC3879916.1"/>
    </source>
</evidence>
<feature type="domain" description="Alanine dehydrogenase/pyridine nucleotide transhydrogenase NAD(H)-binding" evidence="10">
    <location>
        <begin position="164"/>
        <end position="335"/>
    </location>
</feature>
<protein>
    <recommendedName>
        <fullName evidence="4">Saccharopine dehydrogenase [NAD(+), L-lysine-forming]</fullName>
        <ecNumber evidence="3">1.5.1.7</ecNumber>
    </recommendedName>
    <alternativeName>
        <fullName evidence="8">Lysine--2-oxoglutarate reductase</fullName>
    </alternativeName>
</protein>
<keyword evidence="13" id="KW-1185">Reference proteome</keyword>
<dbReference type="SUPFAM" id="SSF52283">
    <property type="entry name" value="Formate/glycerate dehydrogenase catalytic domain-like"/>
    <property type="match status" value="1"/>
</dbReference>
<dbReference type="SMART" id="SM01003">
    <property type="entry name" value="AlaDh_PNT_N"/>
    <property type="match status" value="1"/>
</dbReference>
<evidence type="ECO:0000256" key="6">
    <source>
        <dbReference type="ARBA" id="ARBA00023002"/>
    </source>
</evidence>
<name>A0ABV8ASK8_9BACT</name>
<organism evidence="12 13">
    <name type="scientific">Algoriphagus namhaensis</name>
    <dbReference type="NCBI Taxonomy" id="915353"/>
    <lineage>
        <taxon>Bacteria</taxon>
        <taxon>Pseudomonadati</taxon>
        <taxon>Bacteroidota</taxon>
        <taxon>Cytophagia</taxon>
        <taxon>Cytophagales</taxon>
        <taxon>Cyclobacteriaceae</taxon>
        <taxon>Algoriphagus</taxon>
    </lineage>
</organism>
<keyword evidence="6" id="KW-0560">Oxidoreductase</keyword>
<keyword evidence="7" id="KW-1015">Disulfide bond</keyword>
<dbReference type="EMBL" id="JBHRZS010000006">
    <property type="protein sequence ID" value="MFC3879916.1"/>
    <property type="molecule type" value="Genomic_DNA"/>
</dbReference>
<evidence type="ECO:0000256" key="2">
    <source>
        <dbReference type="ARBA" id="ARBA00011245"/>
    </source>
</evidence>
<dbReference type="InterPro" id="IPR007698">
    <property type="entry name" value="AlaDH/PNT_NAD(H)-bd"/>
</dbReference>
<reference evidence="13" key="1">
    <citation type="journal article" date="2019" name="Int. J. Syst. Evol. Microbiol.">
        <title>The Global Catalogue of Microorganisms (GCM) 10K type strain sequencing project: providing services to taxonomists for standard genome sequencing and annotation.</title>
        <authorList>
            <consortium name="The Broad Institute Genomics Platform"/>
            <consortium name="The Broad Institute Genome Sequencing Center for Infectious Disease"/>
            <person name="Wu L."/>
            <person name="Ma J."/>
        </authorList>
    </citation>
    <scope>NUCLEOTIDE SEQUENCE [LARGE SCALE GENOMIC DNA]</scope>
    <source>
        <strain evidence="13">CCUG 60523</strain>
    </source>
</reference>
<dbReference type="InterPro" id="IPR051168">
    <property type="entry name" value="AASS"/>
</dbReference>
<evidence type="ECO:0000256" key="1">
    <source>
        <dbReference type="ARBA" id="ARBA00004884"/>
    </source>
</evidence>
<comment type="pathway">
    <text evidence="1">Amino-acid biosynthesis; L-lysine biosynthesis via AAA pathway; L-lysine from L-alpha-aminoadipate (fungal route): step 3/3.</text>
</comment>
<dbReference type="PANTHER" id="PTHR11133">
    <property type="entry name" value="SACCHAROPINE DEHYDROGENASE"/>
    <property type="match status" value="1"/>
</dbReference>
<evidence type="ECO:0000256" key="8">
    <source>
        <dbReference type="ARBA" id="ARBA00033228"/>
    </source>
</evidence>
<accession>A0ABV8ASK8</accession>
<comment type="catalytic activity">
    <reaction evidence="9">
        <text>L-saccharopine + NAD(+) + H2O = L-lysine + 2-oxoglutarate + NADH + H(+)</text>
        <dbReference type="Rhea" id="RHEA:12440"/>
        <dbReference type="ChEBI" id="CHEBI:15377"/>
        <dbReference type="ChEBI" id="CHEBI:15378"/>
        <dbReference type="ChEBI" id="CHEBI:16810"/>
        <dbReference type="ChEBI" id="CHEBI:32551"/>
        <dbReference type="ChEBI" id="CHEBI:57540"/>
        <dbReference type="ChEBI" id="CHEBI:57945"/>
        <dbReference type="ChEBI" id="CHEBI:57951"/>
        <dbReference type="EC" id="1.5.1.7"/>
    </reaction>
</comment>